<dbReference type="AlphaFoldDB" id="A0A6M3II41"/>
<gene>
    <name evidence="2" type="ORF">MM415A04518_0006</name>
    <name evidence="1" type="ORF">MM415B01736_0011</name>
</gene>
<evidence type="ECO:0000313" key="1">
    <source>
        <dbReference type="EMBL" id="QJA57045.1"/>
    </source>
</evidence>
<evidence type="ECO:0000313" key="2">
    <source>
        <dbReference type="EMBL" id="QJA69513.1"/>
    </source>
</evidence>
<proteinExistence type="predicted"/>
<dbReference type="EMBL" id="MT141251">
    <property type="protein sequence ID" value="QJA57045.1"/>
    <property type="molecule type" value="Genomic_DNA"/>
</dbReference>
<dbReference type="EMBL" id="MT141712">
    <property type="protein sequence ID" value="QJA69513.1"/>
    <property type="molecule type" value="Genomic_DNA"/>
</dbReference>
<accession>A0A6M3II41</accession>
<sequence>MSNDEHQDTMRINHLNTTIRVNINGEVREIDEATQRETFREIENEYYNCKYRVKAIVDRLK</sequence>
<reference evidence="1" key="1">
    <citation type="submission" date="2020-03" db="EMBL/GenBank/DDBJ databases">
        <title>The deep terrestrial virosphere.</title>
        <authorList>
            <person name="Holmfeldt K."/>
            <person name="Nilsson E."/>
            <person name="Simone D."/>
            <person name="Lopez-Fernandez M."/>
            <person name="Wu X."/>
            <person name="de Brujin I."/>
            <person name="Lundin D."/>
            <person name="Andersson A."/>
            <person name="Bertilsson S."/>
            <person name="Dopson M."/>
        </authorList>
    </citation>
    <scope>NUCLEOTIDE SEQUENCE</scope>
    <source>
        <strain evidence="2">MM415A04518</strain>
        <strain evidence="1">MM415B01736</strain>
    </source>
</reference>
<organism evidence="1">
    <name type="scientific">viral metagenome</name>
    <dbReference type="NCBI Taxonomy" id="1070528"/>
    <lineage>
        <taxon>unclassified sequences</taxon>
        <taxon>metagenomes</taxon>
        <taxon>organismal metagenomes</taxon>
    </lineage>
</organism>
<name>A0A6M3II41_9ZZZZ</name>
<protein>
    <submittedName>
        <fullName evidence="1">Uncharacterized protein</fullName>
    </submittedName>
</protein>